<evidence type="ECO:0008006" key="4">
    <source>
        <dbReference type="Google" id="ProtNLM"/>
    </source>
</evidence>
<feature type="transmembrane region" description="Helical" evidence="1">
    <location>
        <begin position="124"/>
        <end position="145"/>
    </location>
</feature>
<evidence type="ECO:0000313" key="2">
    <source>
        <dbReference type="EMBL" id="ROR53868.1"/>
    </source>
</evidence>
<keyword evidence="1" id="KW-0812">Transmembrane</keyword>
<reference evidence="2 3" key="1">
    <citation type="submission" date="2018-11" db="EMBL/GenBank/DDBJ databases">
        <title>Sequencing the genomes of 1000 actinobacteria strains.</title>
        <authorList>
            <person name="Klenk H.-P."/>
        </authorList>
    </citation>
    <scope>NUCLEOTIDE SEQUENCE [LARGE SCALE GENOMIC DNA]</scope>
    <source>
        <strain evidence="2 3">DSM 10546</strain>
    </source>
</reference>
<sequence>MVGTLVRLKLTLLKRSLQGQATTIIGLVMAGLYALGALVWLSVALLRLRGAAQQLHGGSTTVGCAVLTLGWPLGTLLLAPSLIGGSAENSMASGRGILFPPIFSMLLMGSLAVAQEISYDGTPLWMHISAGISGRAALAGLAVALRGAAVRDGAAGRFSDLGRPGAGP</sequence>
<evidence type="ECO:0000256" key="1">
    <source>
        <dbReference type="SAM" id="Phobius"/>
    </source>
</evidence>
<gene>
    <name evidence="2" type="ORF">EDD41_1041</name>
</gene>
<dbReference type="Proteomes" id="UP000275749">
    <property type="component" value="Unassembled WGS sequence"/>
</dbReference>
<keyword evidence="1" id="KW-0472">Membrane</keyword>
<feature type="transmembrane region" description="Helical" evidence="1">
    <location>
        <begin position="97"/>
        <end position="118"/>
    </location>
</feature>
<dbReference type="RefSeq" id="WP_148060480.1">
    <property type="nucleotide sequence ID" value="NZ_RKHG01000001.1"/>
</dbReference>
<comment type="caution">
    <text evidence="2">The sequence shown here is derived from an EMBL/GenBank/DDBJ whole genome shotgun (WGS) entry which is preliminary data.</text>
</comment>
<dbReference type="EMBL" id="RKHG01000001">
    <property type="protein sequence ID" value="ROR53868.1"/>
    <property type="molecule type" value="Genomic_DNA"/>
</dbReference>
<evidence type="ECO:0000313" key="3">
    <source>
        <dbReference type="Proteomes" id="UP000275749"/>
    </source>
</evidence>
<accession>A0A3N1ZT25</accession>
<keyword evidence="1" id="KW-1133">Transmembrane helix</keyword>
<proteinExistence type="predicted"/>
<protein>
    <recommendedName>
        <fullName evidence="4">ABC-2 type transport system permease protein</fullName>
    </recommendedName>
</protein>
<feature type="transmembrane region" description="Helical" evidence="1">
    <location>
        <begin position="21"/>
        <end position="45"/>
    </location>
</feature>
<organism evidence="2 3">
    <name type="scientific">Luteococcus japonicus</name>
    <dbReference type="NCBI Taxonomy" id="33984"/>
    <lineage>
        <taxon>Bacteria</taxon>
        <taxon>Bacillati</taxon>
        <taxon>Actinomycetota</taxon>
        <taxon>Actinomycetes</taxon>
        <taxon>Propionibacteriales</taxon>
        <taxon>Propionibacteriaceae</taxon>
        <taxon>Luteococcus</taxon>
    </lineage>
</organism>
<name>A0A3N1ZT25_9ACTN</name>
<dbReference type="AlphaFoldDB" id="A0A3N1ZT25"/>
<feature type="transmembrane region" description="Helical" evidence="1">
    <location>
        <begin position="65"/>
        <end position="85"/>
    </location>
</feature>